<name>A0ABQ8IYN9_DERPT</name>
<evidence type="ECO:0008006" key="7">
    <source>
        <dbReference type="Google" id="ProtNLM"/>
    </source>
</evidence>
<evidence type="ECO:0000256" key="1">
    <source>
        <dbReference type="ARBA" id="ARBA00022737"/>
    </source>
</evidence>
<keyword evidence="6" id="KW-1185">Reference proteome</keyword>
<feature type="compositionally biased region" description="Low complexity" evidence="2">
    <location>
        <begin position="730"/>
        <end position="744"/>
    </location>
</feature>
<evidence type="ECO:0000313" key="6">
    <source>
        <dbReference type="Proteomes" id="UP000887458"/>
    </source>
</evidence>
<keyword evidence="1" id="KW-0677">Repeat</keyword>
<feature type="region of interest" description="Disordered" evidence="2">
    <location>
        <begin position="724"/>
        <end position="744"/>
    </location>
</feature>
<feature type="domain" description="DOMON" evidence="3">
    <location>
        <begin position="297"/>
        <end position="429"/>
    </location>
</feature>
<evidence type="ECO:0000259" key="3">
    <source>
        <dbReference type="PROSITE" id="PS50836"/>
    </source>
</evidence>
<feature type="domain" description="DM13" evidence="4">
    <location>
        <begin position="161"/>
        <end position="268"/>
    </location>
</feature>
<dbReference type="PROSITE" id="PS50836">
    <property type="entry name" value="DOMON"/>
    <property type="match status" value="1"/>
</dbReference>
<feature type="compositionally biased region" description="Low complexity" evidence="2">
    <location>
        <begin position="1094"/>
        <end position="1103"/>
    </location>
</feature>
<dbReference type="PANTHER" id="PTHR24036">
    <property type="entry name" value="SKELETOR-RELATED"/>
    <property type="match status" value="1"/>
</dbReference>
<feature type="region of interest" description="Disordered" evidence="2">
    <location>
        <begin position="1083"/>
        <end position="1103"/>
    </location>
</feature>
<dbReference type="PROSITE" id="PS51549">
    <property type="entry name" value="DM13"/>
    <property type="match status" value="2"/>
</dbReference>
<reference evidence="5 6" key="1">
    <citation type="journal article" date="2018" name="J. Allergy Clin. Immunol.">
        <title>High-quality assembly of Dermatophagoides pteronyssinus genome and transcriptome reveals a wide range of novel allergens.</title>
        <authorList>
            <person name="Liu X.Y."/>
            <person name="Yang K.Y."/>
            <person name="Wang M.Q."/>
            <person name="Kwok J.S."/>
            <person name="Zeng X."/>
            <person name="Yang Z."/>
            <person name="Xiao X.J."/>
            <person name="Lau C.P."/>
            <person name="Li Y."/>
            <person name="Huang Z.M."/>
            <person name="Ba J.G."/>
            <person name="Yim A.K."/>
            <person name="Ouyang C.Y."/>
            <person name="Ngai S.M."/>
            <person name="Chan T.F."/>
            <person name="Leung E.L."/>
            <person name="Liu L."/>
            <person name="Liu Z.G."/>
            <person name="Tsui S.K."/>
        </authorList>
    </citation>
    <scope>NUCLEOTIDE SEQUENCE [LARGE SCALE GENOMIC DNA]</scope>
    <source>
        <strain evidence="5">Derp</strain>
    </source>
</reference>
<dbReference type="InterPro" id="IPR045266">
    <property type="entry name" value="DOH_DOMON"/>
</dbReference>
<protein>
    <recommendedName>
        <fullName evidence="7">Protein Skeletor</fullName>
    </recommendedName>
</protein>
<dbReference type="SMART" id="SM00686">
    <property type="entry name" value="DM13"/>
    <property type="match status" value="2"/>
</dbReference>
<dbReference type="Pfam" id="PF03351">
    <property type="entry name" value="DOMON"/>
    <property type="match status" value="1"/>
</dbReference>
<dbReference type="PANTHER" id="PTHR24036:SF13">
    <property type="entry name" value="PROTEIN SKELETOR, ISOFORMS D_E"/>
    <property type="match status" value="1"/>
</dbReference>
<comment type="caution">
    <text evidence="5">The sequence shown here is derived from an EMBL/GenBank/DDBJ whole genome shotgun (WGS) entry which is preliminary data.</text>
</comment>
<sequence>MVIPLMIFVMKNENISGQKYKYDHIVIALFVDVVYCEPLVTDNYYGTPLGPLSPGPATGHVYAADENTIFIKGFSFDGARNPYSYFQAGSTLRPDGTGFTIADDKATYNQLAKYENKDLILKLPDGRTIRELRWFSVWSRNNHLSMGHVNIPVDVDLPHPLQLAGLTTLAHGVRSDPITIVDAQTILIPNFWYDGLGPAAYWWATRGPRQSPQGLRLKNEKGSVRPLPAYHGETIMLMLPDTKTIYDFDWLGIWCEEFQADFGHIHIPQHVRVPPSPAMLGLKPEAKLNCEVFDDLRGFEMRWILDGDDIVIQLVGRMLPNEYMSIGWARDDTHSLMIGADALVAWIDSAGQGHAKDYYISAKEPCIGQHGVCPDLNHPGATDSITLLHAAVVNGFRMITVKRPQLGVDERFDQHIYSDGQQAIIWAYGPLNSRNELAYHTRHQYGNRFIDFARQPQWNCPSPDQQLMQQRKWQQLVASASANSNQTTASNQRDTRMVSSNATIEPLTTTTTTTAAPLVQSQSSVEPWTIPRIQCPKDGILFAQMGPVGGPKRGYQARTGHKGWGLAWYINGLMIPELVLKRGTTYTFWVEGGNDHDNNARRHPLYLTTSAEGGFEYKTPDERRMEQVLAGVGVTDNGTLYPIAEGRNCKWHITSKTNINDIDQSYPTFDDFRKTLALDCDQTGQAARLQFTPDHNTPDLIYYQCYLHRFMGWKIHIVDECPNQQTKSMPSTSSSSSSSSQIQIAAAPSTNHHHLIMPKSSATMIIKPVKKRLQNLMFQATEPIATSANMKRLPSSSPIVKLGPKFNVLYSAPAISPFEIKRTNSMNIPSSSSSSGTFMLQNFDNLFDPFMDNNFNHGYDSTSHHHRIVSFGNPVLPSGVANPYNSPFRSFHQPSTNPNANSNLNFVMKKFGVRFPNQTSRTAIITSQPKLSPQSSPISAKPIKSSSQSSKSGGFMPLTTAGQNKYNQRLAWPSLAMKSKARNKFNDNVHSSSTSSSSDVGFGIEDILRIRPVDSMAANSRTTTSTTTTTIAPTTTTSTTTMIAPMMTTMTPLNHRPTKLYDNFVDPKLLSALEYSNGLLSDHNETDDLDSDSKPLQLQSSSSSLVPRLHFNNATIDHIILMDVMRMIARDSQQQQPKPKPQPTLQSLANVDMLRI</sequence>
<feature type="domain" description="DM13" evidence="4">
    <location>
        <begin position="46"/>
        <end position="152"/>
    </location>
</feature>
<dbReference type="EMBL" id="NJHN03000098">
    <property type="protein sequence ID" value="KAH9415398.1"/>
    <property type="molecule type" value="Genomic_DNA"/>
</dbReference>
<accession>A0ABQ8IYN9</accession>
<dbReference type="InterPro" id="IPR019545">
    <property type="entry name" value="DM13_domain"/>
</dbReference>
<organism evidence="5 6">
    <name type="scientific">Dermatophagoides pteronyssinus</name>
    <name type="common">European house dust mite</name>
    <dbReference type="NCBI Taxonomy" id="6956"/>
    <lineage>
        <taxon>Eukaryota</taxon>
        <taxon>Metazoa</taxon>
        <taxon>Ecdysozoa</taxon>
        <taxon>Arthropoda</taxon>
        <taxon>Chelicerata</taxon>
        <taxon>Arachnida</taxon>
        <taxon>Acari</taxon>
        <taxon>Acariformes</taxon>
        <taxon>Sarcoptiformes</taxon>
        <taxon>Astigmata</taxon>
        <taxon>Psoroptidia</taxon>
        <taxon>Analgoidea</taxon>
        <taxon>Pyroglyphidae</taxon>
        <taxon>Dermatophagoidinae</taxon>
        <taxon>Dermatophagoides</taxon>
    </lineage>
</organism>
<dbReference type="Proteomes" id="UP000887458">
    <property type="component" value="Unassembled WGS sequence"/>
</dbReference>
<gene>
    <name evidence="5" type="ORF">DERP_012696</name>
</gene>
<evidence type="ECO:0000259" key="4">
    <source>
        <dbReference type="PROSITE" id="PS51549"/>
    </source>
</evidence>
<dbReference type="CDD" id="cd09631">
    <property type="entry name" value="DOMON_DOH"/>
    <property type="match status" value="1"/>
</dbReference>
<dbReference type="Pfam" id="PF10517">
    <property type="entry name" value="DM13"/>
    <property type="match status" value="2"/>
</dbReference>
<dbReference type="InterPro" id="IPR005018">
    <property type="entry name" value="DOMON_domain"/>
</dbReference>
<dbReference type="Pfam" id="PF25489">
    <property type="entry name" value="At5g54830"/>
    <property type="match status" value="1"/>
</dbReference>
<reference evidence="5 6" key="2">
    <citation type="journal article" date="2022" name="Mol. Biol. Evol.">
        <title>Comparative Genomics Reveals Insights into the Divergent Evolution of Astigmatic Mites and Household Pest Adaptations.</title>
        <authorList>
            <person name="Xiong Q."/>
            <person name="Wan A.T."/>
            <person name="Liu X."/>
            <person name="Fung C.S."/>
            <person name="Xiao X."/>
            <person name="Malainual N."/>
            <person name="Hou J."/>
            <person name="Wang L."/>
            <person name="Wang M."/>
            <person name="Yang K.Y."/>
            <person name="Cui Y."/>
            <person name="Leung E.L."/>
            <person name="Nong W."/>
            <person name="Shin S.K."/>
            <person name="Au S.W."/>
            <person name="Jeong K.Y."/>
            <person name="Chew F.T."/>
            <person name="Hui J.H."/>
            <person name="Leung T.F."/>
            <person name="Tungtrongchitr A."/>
            <person name="Zhong N."/>
            <person name="Liu Z."/>
            <person name="Tsui S.K."/>
        </authorList>
    </citation>
    <scope>NUCLEOTIDE SEQUENCE [LARGE SCALE GENOMIC DNA]</scope>
    <source>
        <strain evidence="5">Derp</strain>
    </source>
</reference>
<dbReference type="InterPro" id="IPR057443">
    <property type="entry name" value="At5g54830-like"/>
</dbReference>
<dbReference type="InterPro" id="IPR052126">
    <property type="entry name" value="Spindle_Org/Thrombomodulin"/>
</dbReference>
<feature type="compositionally biased region" description="Low complexity" evidence="2">
    <location>
        <begin position="932"/>
        <end position="952"/>
    </location>
</feature>
<proteinExistence type="predicted"/>
<feature type="region of interest" description="Disordered" evidence="2">
    <location>
        <begin position="925"/>
        <end position="962"/>
    </location>
</feature>
<dbReference type="SMART" id="SM00664">
    <property type="entry name" value="DoH"/>
    <property type="match status" value="1"/>
</dbReference>
<evidence type="ECO:0000313" key="5">
    <source>
        <dbReference type="EMBL" id="KAH9415398.1"/>
    </source>
</evidence>
<evidence type="ECO:0000256" key="2">
    <source>
        <dbReference type="SAM" id="MobiDB-lite"/>
    </source>
</evidence>